<keyword evidence="4" id="KW-1185">Reference proteome</keyword>
<feature type="compositionally biased region" description="Polar residues" evidence="1">
    <location>
        <begin position="217"/>
        <end position="226"/>
    </location>
</feature>
<keyword evidence="2" id="KW-0812">Transmembrane</keyword>
<keyword evidence="2" id="KW-0472">Membrane</keyword>
<keyword evidence="2" id="KW-1133">Transmembrane helix</keyword>
<dbReference type="OrthoDB" id="164831at2"/>
<evidence type="ECO:0000256" key="2">
    <source>
        <dbReference type="SAM" id="Phobius"/>
    </source>
</evidence>
<proteinExistence type="predicted"/>
<protein>
    <submittedName>
        <fullName evidence="3">Uncharacterized protein DUF3105</fullName>
    </submittedName>
</protein>
<dbReference type="Proteomes" id="UP000315677">
    <property type="component" value="Unassembled WGS sequence"/>
</dbReference>
<feature type="region of interest" description="Disordered" evidence="1">
    <location>
        <begin position="210"/>
        <end position="256"/>
    </location>
</feature>
<dbReference type="AlphaFoldDB" id="A0A543E097"/>
<dbReference type="RefSeq" id="WP_142050158.1">
    <property type="nucleotide sequence ID" value="NZ_VFPA01000001.1"/>
</dbReference>
<comment type="caution">
    <text evidence="3">The sequence shown here is derived from an EMBL/GenBank/DDBJ whole genome shotgun (WGS) entry which is preliminary data.</text>
</comment>
<name>A0A543E097_9PSEU</name>
<evidence type="ECO:0000313" key="3">
    <source>
        <dbReference type="EMBL" id="TQM15013.1"/>
    </source>
</evidence>
<organism evidence="3 4">
    <name type="scientific">Pseudonocardia kunmingensis</name>
    <dbReference type="NCBI Taxonomy" id="630975"/>
    <lineage>
        <taxon>Bacteria</taxon>
        <taxon>Bacillati</taxon>
        <taxon>Actinomycetota</taxon>
        <taxon>Actinomycetes</taxon>
        <taxon>Pseudonocardiales</taxon>
        <taxon>Pseudonocardiaceae</taxon>
        <taxon>Pseudonocardia</taxon>
    </lineage>
</organism>
<accession>A0A543E097</accession>
<dbReference type="Pfam" id="PF11303">
    <property type="entry name" value="DUF3105"/>
    <property type="match status" value="1"/>
</dbReference>
<gene>
    <name evidence="3" type="ORF">FB558_1792</name>
</gene>
<dbReference type="InterPro" id="IPR021454">
    <property type="entry name" value="DUF3105"/>
</dbReference>
<dbReference type="EMBL" id="VFPA01000001">
    <property type="protein sequence ID" value="TQM15013.1"/>
    <property type="molecule type" value="Genomic_DNA"/>
</dbReference>
<feature type="transmembrane region" description="Helical" evidence="2">
    <location>
        <begin position="21"/>
        <end position="47"/>
    </location>
</feature>
<evidence type="ECO:0000256" key="1">
    <source>
        <dbReference type="SAM" id="MobiDB-lite"/>
    </source>
</evidence>
<reference evidence="3 4" key="1">
    <citation type="submission" date="2019-06" db="EMBL/GenBank/DDBJ databases">
        <title>Sequencing the genomes of 1000 actinobacteria strains.</title>
        <authorList>
            <person name="Klenk H.-P."/>
        </authorList>
    </citation>
    <scope>NUCLEOTIDE SEQUENCE [LARGE SCALE GENOMIC DNA]</scope>
    <source>
        <strain evidence="3 4">DSM 45301</strain>
    </source>
</reference>
<sequence>MVSGKTSKRSRSSRTKVVQQKATPWGLIAAVVVVALFAGAVFGYAFMRNEENQAQADAMAPFTPSAQNQDPSTQITGVEVLPFEGGVHVDGATQVAYTHSPPMGGAHDYAWAACNGVVYPEAVRSENMVHSLEHGTVWITYNPDQVSGEALDTLRSKVEGQPYTMLSPYPGLDRPISLQSWGHQLKLDDANDPRIDQFITALRLNQYQHPEPGASCNEANGFSQDSPPAFAPPPAPGTPGAYPETLQAQQAPAAGS</sequence>
<evidence type="ECO:0000313" key="4">
    <source>
        <dbReference type="Proteomes" id="UP000315677"/>
    </source>
</evidence>